<evidence type="ECO:0000313" key="11">
    <source>
        <dbReference type="Proteomes" id="UP000694406"/>
    </source>
</evidence>
<evidence type="ECO:0000256" key="1">
    <source>
        <dbReference type="ARBA" id="ARBA00004173"/>
    </source>
</evidence>
<dbReference type="CDD" id="cd00432">
    <property type="entry name" value="Ribosomal_L18_L5e"/>
    <property type="match status" value="1"/>
</dbReference>
<dbReference type="SUPFAM" id="SSF53137">
    <property type="entry name" value="Translational machinery components"/>
    <property type="match status" value="1"/>
</dbReference>
<comment type="subcellular location">
    <subcellularLocation>
        <location evidence="1">Mitochondrion</location>
    </subcellularLocation>
</comment>
<dbReference type="InterPro" id="IPR005484">
    <property type="entry name" value="Ribosomal_uL18_bac/plant/anim"/>
</dbReference>
<dbReference type="AlphaFoldDB" id="A0A8C5WZK1"/>
<evidence type="ECO:0000256" key="4">
    <source>
        <dbReference type="ARBA" id="ARBA00023128"/>
    </source>
</evidence>
<dbReference type="PANTHER" id="PTHR12899:SF3">
    <property type="entry name" value="LARGE RIBOSOMAL SUBUNIT PROTEIN UL18M"/>
    <property type="match status" value="1"/>
</dbReference>
<evidence type="ECO:0000256" key="9">
    <source>
        <dbReference type="SAM" id="MobiDB-lite"/>
    </source>
</evidence>
<dbReference type="GO" id="GO:1990904">
    <property type="term" value="C:ribonucleoprotein complex"/>
    <property type="evidence" value="ECO:0007669"/>
    <property type="project" value="UniProtKB-KW"/>
</dbReference>
<evidence type="ECO:0000256" key="7">
    <source>
        <dbReference type="ARBA" id="ARBA00069051"/>
    </source>
</evidence>
<dbReference type="Gene3D" id="3.30.420.80">
    <property type="entry name" value="Ribosomal protein S11"/>
    <property type="match status" value="1"/>
</dbReference>
<dbReference type="GO" id="GO:0003735">
    <property type="term" value="F:structural constituent of ribosome"/>
    <property type="evidence" value="ECO:0007669"/>
    <property type="project" value="InterPro"/>
</dbReference>
<organism evidence="10 11">
    <name type="scientific">Laticauda laticaudata</name>
    <name type="common">Blue-ringed sea krait</name>
    <name type="synonym">Blue-lipped sea krait</name>
    <dbReference type="NCBI Taxonomy" id="8630"/>
    <lineage>
        <taxon>Eukaryota</taxon>
        <taxon>Metazoa</taxon>
        <taxon>Chordata</taxon>
        <taxon>Craniata</taxon>
        <taxon>Vertebrata</taxon>
        <taxon>Euteleostomi</taxon>
        <taxon>Lepidosauria</taxon>
        <taxon>Squamata</taxon>
        <taxon>Bifurcata</taxon>
        <taxon>Unidentata</taxon>
        <taxon>Episquamata</taxon>
        <taxon>Toxicofera</taxon>
        <taxon>Serpentes</taxon>
        <taxon>Colubroidea</taxon>
        <taxon>Elapidae</taxon>
        <taxon>Laticaudinae</taxon>
        <taxon>Laticauda</taxon>
    </lineage>
</organism>
<feature type="region of interest" description="Disordered" evidence="9">
    <location>
        <begin position="249"/>
        <end position="278"/>
    </location>
</feature>
<protein>
    <recommendedName>
        <fullName evidence="7">Large ribosomal subunit protein uL18m</fullName>
    </recommendedName>
    <alternativeName>
        <fullName evidence="8">39S ribosomal protein L18, mitochondrial</fullName>
    </alternativeName>
</protein>
<reference evidence="10" key="2">
    <citation type="submission" date="2025-09" db="UniProtKB">
        <authorList>
            <consortium name="Ensembl"/>
        </authorList>
    </citation>
    <scope>IDENTIFICATION</scope>
</reference>
<dbReference type="GO" id="GO:0008097">
    <property type="term" value="F:5S rRNA binding"/>
    <property type="evidence" value="ECO:0007669"/>
    <property type="project" value="TreeGrafter"/>
</dbReference>
<name>A0A8C5WZK1_LATLA</name>
<sequence>MRLTNQAFDFLFSFSFFFLMKTERDHGKKKKHARFNRGKDGGPRLLVGPARSLPVQFFPGAMALRRLAPPLSRAARTCGESEHGVKFNSFVPDPIPLPDEVDTRENEIVAPEFTNRNPHNLERLAIARKDLGWKTSWPKRDYWYRLRLEKTQKHVKGYIEHCSGHIVVSASTREWAIKKHLYKTTGVAACENVGRVLAQRCLEAGINFVDDKVIIPWEKRGEGLKRFKQAMTEGGVELKELERIYDKHGNKKLPREVQPQKPAVPSLEDSQSHTALNT</sequence>
<reference evidence="10" key="1">
    <citation type="submission" date="2025-08" db="UniProtKB">
        <authorList>
            <consortium name="Ensembl"/>
        </authorList>
    </citation>
    <scope>IDENTIFICATION</scope>
</reference>
<evidence type="ECO:0000256" key="2">
    <source>
        <dbReference type="ARBA" id="ARBA00007116"/>
    </source>
</evidence>
<dbReference type="Proteomes" id="UP000694406">
    <property type="component" value="Unplaced"/>
</dbReference>
<dbReference type="Ensembl" id="ENSLLTT00000026106.1">
    <property type="protein sequence ID" value="ENSLLTP00000025197.1"/>
    <property type="gene ID" value="ENSLLTG00000018423.1"/>
</dbReference>
<dbReference type="GO" id="GO:0006412">
    <property type="term" value="P:translation"/>
    <property type="evidence" value="ECO:0007669"/>
    <property type="project" value="InterPro"/>
</dbReference>
<feature type="compositionally biased region" description="Polar residues" evidence="9">
    <location>
        <begin position="268"/>
        <end position="278"/>
    </location>
</feature>
<comment type="similarity">
    <text evidence="2">Belongs to the universal ribosomal protein uL18 family.</text>
</comment>
<evidence type="ECO:0000313" key="10">
    <source>
        <dbReference type="Ensembl" id="ENSLLTP00000025197.1"/>
    </source>
</evidence>
<dbReference type="FunFam" id="3.30.420.80:FF:000005">
    <property type="entry name" value="39S ribosomal protein L18, mitochondrial"/>
    <property type="match status" value="1"/>
</dbReference>
<evidence type="ECO:0000256" key="8">
    <source>
        <dbReference type="ARBA" id="ARBA00082661"/>
    </source>
</evidence>
<dbReference type="GO" id="GO:0005743">
    <property type="term" value="C:mitochondrial inner membrane"/>
    <property type="evidence" value="ECO:0007669"/>
    <property type="project" value="UniProtKB-ARBA"/>
</dbReference>
<keyword evidence="11" id="KW-1185">Reference proteome</keyword>
<evidence type="ECO:0000256" key="6">
    <source>
        <dbReference type="ARBA" id="ARBA00059887"/>
    </source>
</evidence>
<accession>A0A8C5WZK1</accession>
<evidence type="ECO:0000256" key="3">
    <source>
        <dbReference type="ARBA" id="ARBA00022980"/>
    </source>
</evidence>
<proteinExistence type="inferred from homology"/>
<keyword evidence="3" id="KW-0689">Ribosomal protein</keyword>
<dbReference type="InterPro" id="IPR036967">
    <property type="entry name" value="Ribosomal_uS11_sf"/>
</dbReference>
<gene>
    <name evidence="10" type="primary">MRPL18</name>
</gene>
<evidence type="ECO:0000256" key="5">
    <source>
        <dbReference type="ARBA" id="ARBA00023274"/>
    </source>
</evidence>
<comment type="function">
    <text evidence="6">Together with thiosulfate sulfurtransferase (TST), acts as a mitochondrial import factor for the cytosolic 5S rRNA. The precursor form shows RNA chaperone activity; is able to fold the 5S rRNA into an import-competent conformation that is recognized by rhodanese (TST). Both the cytoplasmic and mitochondrial forms are able to bind to the helix IV-loop D in the gamma domain of the 5S rRNA.</text>
</comment>
<dbReference type="GO" id="GO:0005840">
    <property type="term" value="C:ribosome"/>
    <property type="evidence" value="ECO:0007669"/>
    <property type="project" value="UniProtKB-KW"/>
</dbReference>
<dbReference type="PANTHER" id="PTHR12899">
    <property type="entry name" value="39S RIBOSOMAL PROTEIN L18, MITOCHONDRIAL"/>
    <property type="match status" value="1"/>
</dbReference>
<dbReference type="InterPro" id="IPR057268">
    <property type="entry name" value="Ribosomal_L18"/>
</dbReference>
<keyword evidence="5" id="KW-0687">Ribonucleoprotein</keyword>
<keyword evidence="4" id="KW-0496">Mitochondrion</keyword>
<dbReference type="GeneTree" id="ENSGT00390000006394"/>